<dbReference type="PROSITE" id="PS51188">
    <property type="entry name" value="ZF_CR"/>
    <property type="match status" value="1"/>
</dbReference>
<dbReference type="InterPro" id="IPR018253">
    <property type="entry name" value="DnaJ_domain_CS"/>
</dbReference>
<keyword evidence="6 14" id="KW-0677">Repeat</keyword>
<feature type="binding site" evidence="14">
    <location>
        <position position="184"/>
    </location>
    <ligand>
        <name>Zn(2+)</name>
        <dbReference type="ChEBI" id="CHEBI:29105"/>
        <label>2</label>
    </ligand>
</feature>
<evidence type="ECO:0000256" key="13">
    <source>
        <dbReference type="ARBA" id="ARBA00067609"/>
    </source>
</evidence>
<evidence type="ECO:0000256" key="10">
    <source>
        <dbReference type="ARBA" id="ARBA00023186"/>
    </source>
</evidence>
<dbReference type="InterPro" id="IPR001623">
    <property type="entry name" value="DnaJ_domain"/>
</dbReference>
<dbReference type="GO" id="GO:0006260">
    <property type="term" value="P:DNA replication"/>
    <property type="evidence" value="ECO:0007669"/>
    <property type="project" value="UniProtKB-KW"/>
</dbReference>
<dbReference type="PATRIC" id="fig|1156395.6.peg.93"/>
<feature type="repeat" description="CXXCXGXG motif" evidence="14">
    <location>
        <begin position="198"/>
        <end position="205"/>
    </location>
</feature>
<dbReference type="Gene3D" id="2.10.230.10">
    <property type="entry name" value="Heat shock protein DnaJ, cysteine-rich domain"/>
    <property type="match status" value="1"/>
</dbReference>
<dbReference type="CDD" id="cd06257">
    <property type="entry name" value="DnaJ"/>
    <property type="match status" value="1"/>
</dbReference>
<comment type="subcellular location">
    <subcellularLocation>
        <location evidence="1 14">Cytoplasm</location>
    </subcellularLocation>
</comment>
<feature type="binding site" evidence="14">
    <location>
        <position position="145"/>
    </location>
    <ligand>
        <name>Zn(2+)</name>
        <dbReference type="ChEBI" id="CHEBI:29105"/>
        <label>1</label>
    </ligand>
</feature>
<feature type="binding site" evidence="14">
    <location>
        <position position="162"/>
    </location>
    <ligand>
        <name>Zn(2+)</name>
        <dbReference type="ChEBI" id="CHEBI:29105"/>
        <label>2</label>
    </ligand>
</feature>
<dbReference type="Proteomes" id="UP000093080">
    <property type="component" value="Unassembled WGS sequence"/>
</dbReference>
<dbReference type="FunFam" id="1.10.287.110:FF:000034">
    <property type="entry name" value="Chaperone protein DnaJ"/>
    <property type="match status" value="1"/>
</dbReference>
<name>A0A1B9F8M9_9BACT</name>
<dbReference type="FunFam" id="2.60.260.20:FF:000004">
    <property type="entry name" value="Molecular chaperone DnaJ"/>
    <property type="match status" value="1"/>
</dbReference>
<feature type="binding site" evidence="14">
    <location>
        <position position="187"/>
    </location>
    <ligand>
        <name>Zn(2+)</name>
        <dbReference type="ChEBI" id="CHEBI:29105"/>
        <label>2</label>
    </ligand>
</feature>
<comment type="similarity">
    <text evidence="12 14">Belongs to the DnaJ family.</text>
</comment>
<dbReference type="SMART" id="SM00271">
    <property type="entry name" value="DnaJ"/>
    <property type="match status" value="1"/>
</dbReference>
<dbReference type="PROSITE" id="PS50076">
    <property type="entry name" value="DNAJ_2"/>
    <property type="match status" value="1"/>
</dbReference>
<keyword evidence="9 14" id="KW-0346">Stress response</keyword>
<feature type="domain" description="J" evidence="16">
    <location>
        <begin position="4"/>
        <end position="69"/>
    </location>
</feature>
<dbReference type="OrthoDB" id="9779889at2"/>
<evidence type="ECO:0000256" key="1">
    <source>
        <dbReference type="ARBA" id="ARBA00004496"/>
    </source>
</evidence>
<dbReference type="Gene3D" id="2.60.260.20">
    <property type="entry name" value="Urease metallochaperone UreE, N-terminal domain"/>
    <property type="match status" value="2"/>
</dbReference>
<dbReference type="STRING" id="1156395.DBT_0093"/>
<dbReference type="InterPro" id="IPR036869">
    <property type="entry name" value="J_dom_sf"/>
</dbReference>
<comment type="subunit">
    <text evidence="2 14">Homodimer.</text>
</comment>
<dbReference type="CDD" id="cd10747">
    <property type="entry name" value="DnaJ_C"/>
    <property type="match status" value="1"/>
</dbReference>
<dbReference type="GO" id="GO:0042026">
    <property type="term" value="P:protein refolding"/>
    <property type="evidence" value="ECO:0007669"/>
    <property type="project" value="TreeGrafter"/>
</dbReference>
<dbReference type="Pfam" id="PF00684">
    <property type="entry name" value="DnaJ_CXXCXGXG"/>
    <property type="match status" value="1"/>
</dbReference>
<keyword evidence="8 14" id="KW-0862">Zinc</keyword>
<feature type="binding site" evidence="14">
    <location>
        <position position="201"/>
    </location>
    <ligand>
        <name>Zn(2+)</name>
        <dbReference type="ChEBI" id="CHEBI:29105"/>
        <label>1</label>
    </ligand>
</feature>
<dbReference type="InterPro" id="IPR008971">
    <property type="entry name" value="HSP40/DnaJ_pept-bd"/>
</dbReference>
<feature type="binding site" evidence="14">
    <location>
        <position position="148"/>
    </location>
    <ligand>
        <name>Zn(2+)</name>
        <dbReference type="ChEBI" id="CHEBI:29105"/>
        <label>1</label>
    </ligand>
</feature>
<gene>
    <name evidence="14" type="primary">dnaJ</name>
    <name evidence="18" type="ORF">DBT_0093</name>
</gene>
<dbReference type="InterPro" id="IPR012724">
    <property type="entry name" value="DnaJ"/>
</dbReference>
<dbReference type="RefSeq" id="WP_067615347.1">
    <property type="nucleotide sequence ID" value="NZ_MAGO01000001.1"/>
</dbReference>
<proteinExistence type="inferred from homology"/>
<keyword evidence="7 14" id="KW-0863">Zinc-finger</keyword>
<dbReference type="InterPro" id="IPR001305">
    <property type="entry name" value="HSP_DnaJ_Cys-rich_dom"/>
</dbReference>
<feature type="domain" description="CR-type" evidence="17">
    <location>
        <begin position="132"/>
        <end position="210"/>
    </location>
</feature>
<evidence type="ECO:0000256" key="7">
    <source>
        <dbReference type="ARBA" id="ARBA00022771"/>
    </source>
</evidence>
<feature type="zinc finger region" description="CR-type" evidence="15">
    <location>
        <begin position="132"/>
        <end position="210"/>
    </location>
</feature>
<dbReference type="GO" id="GO:0031072">
    <property type="term" value="F:heat shock protein binding"/>
    <property type="evidence" value="ECO:0007669"/>
    <property type="project" value="InterPro"/>
</dbReference>
<dbReference type="InterPro" id="IPR002939">
    <property type="entry name" value="DnaJ_C"/>
</dbReference>
<feature type="binding site" evidence="14">
    <location>
        <position position="165"/>
    </location>
    <ligand>
        <name>Zn(2+)</name>
        <dbReference type="ChEBI" id="CHEBI:29105"/>
        <label>2</label>
    </ligand>
</feature>
<evidence type="ECO:0000256" key="9">
    <source>
        <dbReference type="ARBA" id="ARBA00023016"/>
    </source>
</evidence>
<reference evidence="18 19" key="1">
    <citation type="submission" date="2016-06" db="EMBL/GenBank/DDBJ databases">
        <title>Respiratory ammonification of nitrate coupled to the oxidation of elemental sulfur in deep-sea autotrophic thermophilic bacteria.</title>
        <authorList>
            <person name="Slobodkina G.B."/>
            <person name="Mardanov A.V."/>
            <person name="Ravin N.V."/>
            <person name="Frolova A.A."/>
            <person name="Viryasiv M.B."/>
            <person name="Chernyh N.A."/>
            <person name="Bonch-Osmolovskaya E.A."/>
            <person name="Slobodkin A.I."/>
        </authorList>
    </citation>
    <scope>NUCLEOTIDE SEQUENCE [LARGE SCALE GENOMIC DNA]</scope>
    <source>
        <strain evidence="18 19">S69</strain>
    </source>
</reference>
<evidence type="ECO:0000259" key="16">
    <source>
        <dbReference type="PROSITE" id="PS50076"/>
    </source>
</evidence>
<evidence type="ECO:0000256" key="15">
    <source>
        <dbReference type="PROSITE-ProRule" id="PRU00546"/>
    </source>
</evidence>
<evidence type="ECO:0000256" key="12">
    <source>
        <dbReference type="ARBA" id="ARBA00061004"/>
    </source>
</evidence>
<keyword evidence="19" id="KW-1185">Reference proteome</keyword>
<dbReference type="Gene3D" id="1.10.287.110">
    <property type="entry name" value="DnaJ domain"/>
    <property type="match status" value="1"/>
</dbReference>
<dbReference type="EMBL" id="MAGO01000001">
    <property type="protein sequence ID" value="OCC16276.1"/>
    <property type="molecule type" value="Genomic_DNA"/>
</dbReference>
<dbReference type="NCBIfam" id="NF008035">
    <property type="entry name" value="PRK10767.1"/>
    <property type="match status" value="1"/>
</dbReference>
<dbReference type="AlphaFoldDB" id="A0A1B9F8M9"/>
<evidence type="ECO:0000256" key="6">
    <source>
        <dbReference type="ARBA" id="ARBA00022737"/>
    </source>
</evidence>
<accession>A0A1B9F8M9</accession>
<evidence type="ECO:0000256" key="8">
    <source>
        <dbReference type="ARBA" id="ARBA00022833"/>
    </source>
</evidence>
<feature type="binding site" evidence="14">
    <location>
        <position position="198"/>
    </location>
    <ligand>
        <name>Zn(2+)</name>
        <dbReference type="ChEBI" id="CHEBI:29105"/>
        <label>1</label>
    </ligand>
</feature>
<comment type="domain">
    <text evidence="14">The J domain is necessary and sufficient to stimulate DnaK ATPase activity. Zinc center 1 plays an important role in the autonomous, DnaK-independent chaperone activity of DnaJ. Zinc center 2 is essential for interaction with DnaK and for DnaJ activity.</text>
</comment>
<evidence type="ECO:0000256" key="5">
    <source>
        <dbReference type="ARBA" id="ARBA00022723"/>
    </source>
</evidence>
<dbReference type="PANTHER" id="PTHR43096">
    <property type="entry name" value="DNAJ HOMOLOG 1, MITOCHONDRIAL-RELATED"/>
    <property type="match status" value="1"/>
</dbReference>
<keyword evidence="5 14" id="KW-0479">Metal-binding</keyword>
<dbReference type="GO" id="GO:0051082">
    <property type="term" value="F:unfolded protein binding"/>
    <property type="evidence" value="ECO:0007669"/>
    <property type="project" value="UniProtKB-UniRule"/>
</dbReference>
<evidence type="ECO:0000256" key="14">
    <source>
        <dbReference type="HAMAP-Rule" id="MF_01152"/>
    </source>
</evidence>
<dbReference type="NCBIfam" id="TIGR02349">
    <property type="entry name" value="DnaJ_bact"/>
    <property type="match status" value="1"/>
</dbReference>
<dbReference type="GO" id="GO:0005737">
    <property type="term" value="C:cytoplasm"/>
    <property type="evidence" value="ECO:0007669"/>
    <property type="project" value="UniProtKB-SubCell"/>
</dbReference>
<dbReference type="Pfam" id="PF00226">
    <property type="entry name" value="DnaJ"/>
    <property type="match status" value="1"/>
</dbReference>
<dbReference type="InterPro" id="IPR036410">
    <property type="entry name" value="HSP_DnaJ_Cys-rich_dom_sf"/>
</dbReference>
<dbReference type="PANTHER" id="PTHR43096:SF10">
    <property type="entry name" value="CHAPERONE PROTEIN DNAJ A6, CHLOROPLASTIC"/>
    <property type="match status" value="1"/>
</dbReference>
<dbReference type="HAMAP" id="MF_01152">
    <property type="entry name" value="DnaJ"/>
    <property type="match status" value="1"/>
</dbReference>
<evidence type="ECO:0000313" key="18">
    <source>
        <dbReference type="EMBL" id="OCC16276.1"/>
    </source>
</evidence>
<feature type="repeat" description="CXXCXGXG motif" evidence="14">
    <location>
        <begin position="145"/>
        <end position="152"/>
    </location>
</feature>
<keyword evidence="4 14" id="KW-0235">DNA replication</keyword>
<sequence>MKRDYYEILGISRSSTQEEIKKAYRKLALKYHPDRNPGDKEAEERFKEAAEAYEVLRDPEKRRLYDAYGHEGLKQSGFQGFSGFDDIFGAFNDIFGEFFGFSSRDVHSRRGPQPGRDLRYDLSITFIEAVKGVEKEIEIERLETCSSCSGTGLKEGTHPSICRMCGGRGQVVRAEGFFRIATTCPNCNGSGQVIENPCPSCGGKGRRPQRQKVTIRIPAGVDTGSRLRLREEGEAGLRGGPRGDLYIVLHVEPHEFFERRGNDVYFTMPISISQAALGAKVEVPTLDGTKEIEIPPGLQTGESIRLKGEGIPDLRGLGSGDFVIQFFVKTPQNLTERQKELLEEFQKIESTKEETLQKEGGFLKKFLKKFDFFEKEG</sequence>
<dbReference type="CDD" id="cd10719">
    <property type="entry name" value="DnaJ_zf"/>
    <property type="match status" value="1"/>
</dbReference>
<keyword evidence="3 14" id="KW-0963">Cytoplasm</keyword>
<dbReference type="SUPFAM" id="SSF57938">
    <property type="entry name" value="DnaJ/Hsp40 cysteine-rich domain"/>
    <property type="match status" value="1"/>
</dbReference>
<protein>
    <recommendedName>
        <fullName evidence="13 14">Chaperone protein DnaJ</fullName>
    </recommendedName>
</protein>
<dbReference type="PRINTS" id="PR00625">
    <property type="entry name" value="JDOMAIN"/>
</dbReference>
<evidence type="ECO:0000256" key="3">
    <source>
        <dbReference type="ARBA" id="ARBA00022490"/>
    </source>
</evidence>
<dbReference type="PROSITE" id="PS00636">
    <property type="entry name" value="DNAJ_1"/>
    <property type="match status" value="1"/>
</dbReference>
<feature type="repeat" description="CXXCXGXG motif" evidence="14">
    <location>
        <begin position="162"/>
        <end position="169"/>
    </location>
</feature>
<keyword evidence="10 14" id="KW-0143">Chaperone</keyword>
<feature type="repeat" description="CXXCXGXG motif" evidence="14">
    <location>
        <begin position="184"/>
        <end position="191"/>
    </location>
</feature>
<comment type="function">
    <text evidence="11 14">Participates actively in the response to hyperosmotic and heat shock by preventing the aggregation of stress-denatured proteins and by disaggregating proteins, also in an autonomous, DnaK-independent fashion. Unfolded proteins bind initially to DnaJ; upon interaction with the DnaJ-bound protein, DnaK hydrolyzes its bound ATP, resulting in the formation of a stable complex. GrpE releases ADP from DnaK; ATP binding to DnaK triggers the release of the substrate protein, thus completing the reaction cycle. Several rounds of ATP-dependent interactions between DnaJ, DnaK and GrpE are required for fully efficient folding. Also involved, together with DnaK and GrpE, in the DNA replication of plasmids through activation of initiation proteins.</text>
</comment>
<evidence type="ECO:0000256" key="4">
    <source>
        <dbReference type="ARBA" id="ARBA00022705"/>
    </source>
</evidence>
<comment type="cofactor">
    <cofactor evidence="14">
        <name>Zn(2+)</name>
        <dbReference type="ChEBI" id="CHEBI:29105"/>
    </cofactor>
    <text evidence="14">Binds 2 Zn(2+) ions per monomer.</text>
</comment>
<dbReference type="SUPFAM" id="SSF46565">
    <property type="entry name" value="Chaperone J-domain"/>
    <property type="match status" value="1"/>
</dbReference>
<comment type="caution">
    <text evidence="18">The sequence shown here is derived from an EMBL/GenBank/DDBJ whole genome shotgun (WGS) entry which is preliminary data.</text>
</comment>
<dbReference type="GO" id="GO:0009408">
    <property type="term" value="P:response to heat"/>
    <property type="evidence" value="ECO:0007669"/>
    <property type="project" value="InterPro"/>
</dbReference>
<dbReference type="Pfam" id="PF01556">
    <property type="entry name" value="DnaJ_C"/>
    <property type="match status" value="1"/>
</dbReference>
<dbReference type="GO" id="GO:0005524">
    <property type="term" value="F:ATP binding"/>
    <property type="evidence" value="ECO:0007669"/>
    <property type="project" value="InterPro"/>
</dbReference>
<dbReference type="FunFam" id="2.10.230.10:FF:000002">
    <property type="entry name" value="Molecular chaperone DnaJ"/>
    <property type="match status" value="1"/>
</dbReference>
<evidence type="ECO:0000256" key="11">
    <source>
        <dbReference type="ARBA" id="ARBA00053423"/>
    </source>
</evidence>
<dbReference type="SUPFAM" id="SSF49493">
    <property type="entry name" value="HSP40/DnaJ peptide-binding domain"/>
    <property type="match status" value="2"/>
</dbReference>
<evidence type="ECO:0000256" key="2">
    <source>
        <dbReference type="ARBA" id="ARBA00011738"/>
    </source>
</evidence>
<organism evidence="18 19">
    <name type="scientific">Dissulfuribacter thermophilus</name>
    <dbReference type="NCBI Taxonomy" id="1156395"/>
    <lineage>
        <taxon>Bacteria</taxon>
        <taxon>Pseudomonadati</taxon>
        <taxon>Thermodesulfobacteriota</taxon>
        <taxon>Dissulfuribacteria</taxon>
        <taxon>Dissulfuribacterales</taxon>
        <taxon>Dissulfuribacteraceae</taxon>
        <taxon>Dissulfuribacter</taxon>
    </lineage>
</organism>
<evidence type="ECO:0000259" key="17">
    <source>
        <dbReference type="PROSITE" id="PS51188"/>
    </source>
</evidence>
<dbReference type="GO" id="GO:0008270">
    <property type="term" value="F:zinc ion binding"/>
    <property type="evidence" value="ECO:0007669"/>
    <property type="project" value="UniProtKB-UniRule"/>
</dbReference>
<evidence type="ECO:0000313" key="19">
    <source>
        <dbReference type="Proteomes" id="UP000093080"/>
    </source>
</evidence>